<keyword evidence="1" id="KW-1133">Transmembrane helix</keyword>
<feature type="transmembrane region" description="Helical" evidence="1">
    <location>
        <begin position="284"/>
        <end position="302"/>
    </location>
</feature>
<evidence type="ECO:0008006" key="4">
    <source>
        <dbReference type="Google" id="ProtNLM"/>
    </source>
</evidence>
<dbReference type="PANTHER" id="PTHR16214:SF3">
    <property type="entry name" value="TRANSMEMBRANE PROTEIN 260"/>
    <property type="match status" value="1"/>
</dbReference>
<dbReference type="InterPro" id="IPR021280">
    <property type="entry name" value="TMEM260-like"/>
</dbReference>
<evidence type="ECO:0000256" key="1">
    <source>
        <dbReference type="SAM" id="Phobius"/>
    </source>
</evidence>
<dbReference type="Pfam" id="PF11028">
    <property type="entry name" value="TMEM260-like"/>
    <property type="match status" value="1"/>
</dbReference>
<name>A0A0G0IBJ8_9BACT</name>
<feature type="transmembrane region" description="Helical" evidence="1">
    <location>
        <begin position="383"/>
        <end position="400"/>
    </location>
</feature>
<feature type="transmembrane region" description="Helical" evidence="1">
    <location>
        <begin position="205"/>
        <end position="224"/>
    </location>
</feature>
<feature type="transmembrane region" description="Helical" evidence="1">
    <location>
        <begin position="309"/>
        <end position="328"/>
    </location>
</feature>
<feature type="transmembrane region" description="Helical" evidence="1">
    <location>
        <begin position="159"/>
        <end position="174"/>
    </location>
</feature>
<sequence>MLYQKVKRIIVSFLQENFVAIFLFIFTLEIYIHNLSSSIYGGDSGDIATAVITNGVAHPSGYPLQTMLGILFLKIPIEATPAWKIGLVSSLFSSLTLLLIYKTTVELTKSKLFGILTALSVAFTYSFWLYAEVIEVFALNSFFISALIYLTIKYLQNKKTKFLIILALTIGLSLTNNQSIIILFPFIALSIVISNWKILLDIKTIFKCILFLVAGLTPYLYVLLSAQNDPEMNWGFAKNWENFWFLVTRQYYGWGGGVNTIKMHYTIENIILRMGVYFDYWKSYINPLAPVLIILGIVQLIINKKILIVFFLLSSFLFVGPLFMIFAGSDFQSYLGLATIERFIISNILISFLFLPFGVISIENIIRSIRMVRKPIKHILPKIVPVVFSLIPIVSFIINFKRTDLSKVYVGDSLAVDVLSNLPENSVLMLRNDTLAFNTIYYQQAYNYRKDVMIPGMHNGFLINLQSIGKTNTEINNHIMRHKGGIDKDIFDRSIKAMLDENTNVFIDGIYSIYNNDPENRIVTIPLGLLYKFEYFKNLPHPEKTYLNTVSSIVGSYSIDDFSAHDDILSYSLVFSDIQKIYSADFYRISEYLVNQYNNKDEGSYYFIRSVQLDPYIQYNIPKSEY</sequence>
<protein>
    <recommendedName>
        <fullName evidence="4">Glycosyltransferase RgtA/B/C/D-like domain-containing protein</fullName>
    </recommendedName>
</protein>
<evidence type="ECO:0000313" key="3">
    <source>
        <dbReference type="Proteomes" id="UP000034366"/>
    </source>
</evidence>
<dbReference type="InterPro" id="IPR052724">
    <property type="entry name" value="GT117_domain-containing"/>
</dbReference>
<feature type="transmembrane region" description="Helical" evidence="1">
    <location>
        <begin position="112"/>
        <end position="130"/>
    </location>
</feature>
<feature type="transmembrane region" description="Helical" evidence="1">
    <location>
        <begin position="343"/>
        <end position="362"/>
    </location>
</feature>
<reference evidence="2 3" key="1">
    <citation type="journal article" date="2015" name="Nature">
        <title>rRNA introns, odd ribosomes, and small enigmatic genomes across a large radiation of phyla.</title>
        <authorList>
            <person name="Brown C.T."/>
            <person name="Hug L.A."/>
            <person name="Thomas B.C."/>
            <person name="Sharon I."/>
            <person name="Castelle C.J."/>
            <person name="Singh A."/>
            <person name="Wilkins M.J."/>
            <person name="Williams K.H."/>
            <person name="Banfield J.F."/>
        </authorList>
    </citation>
    <scope>NUCLEOTIDE SEQUENCE [LARGE SCALE GENOMIC DNA]</scope>
</reference>
<dbReference type="EMBL" id="LBTW01000035">
    <property type="protein sequence ID" value="KKQ48355.1"/>
    <property type="molecule type" value="Genomic_DNA"/>
</dbReference>
<gene>
    <name evidence="2" type="ORF">US67_C0035G0005</name>
</gene>
<proteinExistence type="predicted"/>
<feature type="transmembrane region" description="Helical" evidence="1">
    <location>
        <begin position="82"/>
        <end position="100"/>
    </location>
</feature>
<accession>A0A0G0IBJ8</accession>
<comment type="caution">
    <text evidence="2">The sequence shown here is derived from an EMBL/GenBank/DDBJ whole genome shotgun (WGS) entry which is preliminary data.</text>
</comment>
<keyword evidence="1" id="KW-0472">Membrane</keyword>
<dbReference type="PANTHER" id="PTHR16214">
    <property type="entry name" value="TRANSMEMBRANE PROTEIN 260"/>
    <property type="match status" value="1"/>
</dbReference>
<organism evidence="2 3">
    <name type="scientific">Candidatus Woesebacteria bacterium GW2011_GWD1_38_10</name>
    <dbReference type="NCBI Taxonomy" id="1618592"/>
    <lineage>
        <taxon>Bacteria</taxon>
        <taxon>Candidatus Woeseibacteriota</taxon>
    </lineage>
</organism>
<feature type="transmembrane region" description="Helical" evidence="1">
    <location>
        <begin position="180"/>
        <end position="198"/>
    </location>
</feature>
<feature type="transmembrane region" description="Helical" evidence="1">
    <location>
        <begin position="136"/>
        <end position="152"/>
    </location>
</feature>
<feature type="transmembrane region" description="Helical" evidence="1">
    <location>
        <begin position="12"/>
        <end position="32"/>
    </location>
</feature>
<dbReference type="Proteomes" id="UP000034366">
    <property type="component" value="Unassembled WGS sequence"/>
</dbReference>
<keyword evidence="1" id="KW-0812">Transmembrane</keyword>
<evidence type="ECO:0000313" key="2">
    <source>
        <dbReference type="EMBL" id="KKQ48355.1"/>
    </source>
</evidence>
<dbReference type="AlphaFoldDB" id="A0A0G0IBJ8"/>